<dbReference type="SUPFAM" id="SSF55399">
    <property type="entry name" value="Subtilisin inhibitor"/>
    <property type="match status" value="1"/>
</dbReference>
<evidence type="ECO:0000256" key="4">
    <source>
        <dbReference type="ARBA" id="ARBA00022690"/>
    </source>
</evidence>
<evidence type="ECO:0000256" key="1">
    <source>
        <dbReference type="ARBA" id="ARBA00004613"/>
    </source>
</evidence>
<dbReference type="GO" id="GO:0005576">
    <property type="term" value="C:extracellular region"/>
    <property type="evidence" value="ECO:0007669"/>
    <property type="project" value="UniProtKB-SubCell"/>
</dbReference>
<evidence type="ECO:0000313" key="12">
    <source>
        <dbReference type="Proteomes" id="UP001585053"/>
    </source>
</evidence>
<dbReference type="GeneID" id="91390763"/>
<keyword evidence="5" id="KW-0722">Serine protease inhibitor</keyword>
<evidence type="ECO:0000256" key="7">
    <source>
        <dbReference type="SAM" id="SignalP"/>
    </source>
</evidence>
<name>A0A7K2IUE9_9ACTN</name>
<dbReference type="OMA" id="CDPPQGH"/>
<evidence type="ECO:0000313" key="9">
    <source>
        <dbReference type="EMBL" id="MFB8770298.1"/>
    </source>
</evidence>
<keyword evidence="4" id="KW-0646">Protease inhibitor</keyword>
<reference evidence="9 12" key="2">
    <citation type="submission" date="2024-01" db="EMBL/GenBank/DDBJ databases">
        <title>Genome mining of biosynthetic gene clusters to explore secondary metabolites of Streptomyces sp.</title>
        <authorList>
            <person name="Baig A."/>
            <person name="Ajitkumar Shintre N."/>
            <person name="Kumar H."/>
            <person name="Anbarasu A."/>
            <person name="Ramaiah S."/>
        </authorList>
    </citation>
    <scope>NUCLEOTIDE SEQUENCE [LARGE SCALE GENOMIC DNA]</scope>
    <source>
        <strain evidence="9 12">A01</strain>
    </source>
</reference>
<comment type="similarity">
    <text evidence="2">Belongs to the protease inhibitor I16 (SSI) family.</text>
</comment>
<dbReference type="RefSeq" id="WP_014911141.1">
    <property type="nucleotide sequence ID" value="NZ_BAZE01000003.1"/>
</dbReference>
<dbReference type="AlphaFoldDB" id="A0A7K2IUE9"/>
<accession>A0A7K2IUE9</accession>
<dbReference type="Proteomes" id="UP000467124">
    <property type="component" value="Unassembled WGS sequence"/>
</dbReference>
<comment type="subcellular location">
    <subcellularLocation>
        <location evidence="1">Secreted</location>
    </subcellularLocation>
</comment>
<evidence type="ECO:0000256" key="3">
    <source>
        <dbReference type="ARBA" id="ARBA00022525"/>
    </source>
</evidence>
<dbReference type="GO" id="GO:0004867">
    <property type="term" value="F:serine-type endopeptidase inhibitor activity"/>
    <property type="evidence" value="ECO:0007669"/>
    <property type="project" value="UniProtKB-KW"/>
</dbReference>
<dbReference type="Proteomes" id="UP001585053">
    <property type="component" value="Unassembled WGS sequence"/>
</dbReference>
<evidence type="ECO:0000256" key="5">
    <source>
        <dbReference type="ARBA" id="ARBA00022900"/>
    </source>
</evidence>
<evidence type="ECO:0000313" key="10">
    <source>
        <dbReference type="EMBL" id="MYR33415.1"/>
    </source>
</evidence>
<keyword evidence="12" id="KW-1185">Reference proteome</keyword>
<dbReference type="EMBL" id="WWHY01000001">
    <property type="protein sequence ID" value="MYR33415.1"/>
    <property type="molecule type" value="Genomic_DNA"/>
</dbReference>
<evidence type="ECO:0000313" key="11">
    <source>
        <dbReference type="Proteomes" id="UP000467124"/>
    </source>
</evidence>
<evidence type="ECO:0000259" key="8">
    <source>
        <dbReference type="Pfam" id="PF00720"/>
    </source>
</evidence>
<evidence type="ECO:0000256" key="2">
    <source>
        <dbReference type="ARBA" id="ARBA00010472"/>
    </source>
</evidence>
<dbReference type="Pfam" id="PF00720">
    <property type="entry name" value="SSI"/>
    <property type="match status" value="1"/>
</dbReference>
<gene>
    <name evidence="10" type="ORF">GTW20_14365</name>
    <name evidence="9" type="ORF">VSQ78_21570</name>
</gene>
<feature type="chain" id="PRO_5029800907" evidence="7">
    <location>
        <begin position="24"/>
        <end position="128"/>
    </location>
</feature>
<protein>
    <submittedName>
        <fullName evidence="9">SSI family serine proteinase inhibitor</fullName>
    </submittedName>
    <submittedName>
        <fullName evidence="10">Subtilisin inhibitor-like 2 domain protein</fullName>
    </submittedName>
</protein>
<sequence length="128" mass="13142">MRTALTLAAAAALALSLTAPAQAETTRYSLTVQGAPEQQGDGAIGWARSMELECGPAGGGHPRADEACELIEAAGGSIADVQAVRDGACTMIHRPVTAIAVDGDGERYEETFGNDCLLSMAKGAIFDF</sequence>
<keyword evidence="7" id="KW-0732">Signal</keyword>
<organism evidence="10 11">
    <name type="scientific">Nocardiopsis alba</name>
    <dbReference type="NCBI Taxonomy" id="53437"/>
    <lineage>
        <taxon>Bacteria</taxon>
        <taxon>Bacillati</taxon>
        <taxon>Actinomycetota</taxon>
        <taxon>Actinomycetes</taxon>
        <taxon>Streptosporangiales</taxon>
        <taxon>Nocardiopsidaceae</taxon>
        <taxon>Nocardiopsis</taxon>
    </lineage>
</organism>
<reference evidence="10 11" key="1">
    <citation type="journal article" date="2019" name="Nat. Commun.">
        <title>The antimicrobial potential of Streptomyces from insect microbiomes.</title>
        <authorList>
            <person name="Chevrette M.G."/>
            <person name="Carlson C.M."/>
            <person name="Ortega H.E."/>
            <person name="Thomas C."/>
            <person name="Ananiev G.E."/>
            <person name="Barns K.J."/>
            <person name="Book A.J."/>
            <person name="Cagnazzo J."/>
            <person name="Carlos C."/>
            <person name="Flanigan W."/>
            <person name="Grubbs K.J."/>
            <person name="Horn H.A."/>
            <person name="Hoffmann F.M."/>
            <person name="Klassen J.L."/>
            <person name="Knack J.J."/>
            <person name="Lewin G.R."/>
            <person name="McDonald B.R."/>
            <person name="Muller L."/>
            <person name="Melo W.G.P."/>
            <person name="Pinto-Tomas A.A."/>
            <person name="Schmitz A."/>
            <person name="Wendt-Pienkowski E."/>
            <person name="Wildman S."/>
            <person name="Zhao M."/>
            <person name="Zhang F."/>
            <person name="Bugni T.S."/>
            <person name="Andes D.R."/>
            <person name="Pupo M.T."/>
            <person name="Currie C.R."/>
        </authorList>
    </citation>
    <scope>NUCLEOTIDE SEQUENCE [LARGE SCALE GENOMIC DNA]</scope>
    <source>
        <strain evidence="10 11">SID5840</strain>
    </source>
</reference>
<feature type="domain" description="Subtilisin inhibitor" evidence="8">
    <location>
        <begin position="45"/>
        <end position="114"/>
    </location>
</feature>
<dbReference type="EMBL" id="JAYMRS010000009">
    <property type="protein sequence ID" value="MFB8770298.1"/>
    <property type="molecule type" value="Genomic_DNA"/>
</dbReference>
<dbReference type="InterPro" id="IPR023549">
    <property type="entry name" value="Subtilisin_inhibitor"/>
</dbReference>
<feature type="signal peptide" evidence="7">
    <location>
        <begin position="1"/>
        <end position="23"/>
    </location>
</feature>
<dbReference type="Gene3D" id="3.30.350.10">
    <property type="entry name" value="Subtilisin inhibitor-like"/>
    <property type="match status" value="1"/>
</dbReference>
<dbReference type="InterPro" id="IPR036819">
    <property type="entry name" value="Subtilisin_inhibitor-like_sf"/>
</dbReference>
<keyword evidence="6" id="KW-1015">Disulfide bond</keyword>
<evidence type="ECO:0000256" key="6">
    <source>
        <dbReference type="ARBA" id="ARBA00023157"/>
    </source>
</evidence>
<proteinExistence type="inferred from homology"/>
<keyword evidence="3" id="KW-0964">Secreted</keyword>
<comment type="caution">
    <text evidence="10">The sequence shown here is derived from an EMBL/GenBank/DDBJ whole genome shotgun (WGS) entry which is preliminary data.</text>
</comment>